<gene>
    <name evidence="2" type="ORF">FN846DRAFT_933560</name>
</gene>
<name>A0A5J5F7C0_9PEZI</name>
<organism evidence="2 3">
    <name type="scientific">Sphaerosporella brunnea</name>
    <dbReference type="NCBI Taxonomy" id="1250544"/>
    <lineage>
        <taxon>Eukaryota</taxon>
        <taxon>Fungi</taxon>
        <taxon>Dikarya</taxon>
        <taxon>Ascomycota</taxon>
        <taxon>Pezizomycotina</taxon>
        <taxon>Pezizomycetes</taxon>
        <taxon>Pezizales</taxon>
        <taxon>Pyronemataceae</taxon>
        <taxon>Sphaerosporella</taxon>
    </lineage>
</organism>
<proteinExistence type="predicted"/>
<dbReference type="EMBL" id="VXIS01000025">
    <property type="protein sequence ID" value="KAA8912317.1"/>
    <property type="molecule type" value="Genomic_DNA"/>
</dbReference>
<reference evidence="2 3" key="1">
    <citation type="submission" date="2019-09" db="EMBL/GenBank/DDBJ databases">
        <title>Draft genome of the ectomycorrhizal ascomycete Sphaerosporella brunnea.</title>
        <authorList>
            <consortium name="DOE Joint Genome Institute"/>
            <person name="Benucci G.M."/>
            <person name="Marozzi G."/>
            <person name="Antonielli L."/>
            <person name="Sanchez S."/>
            <person name="Marco P."/>
            <person name="Wang X."/>
            <person name="Falini L.B."/>
            <person name="Barry K."/>
            <person name="Haridas S."/>
            <person name="Lipzen A."/>
            <person name="Labutti K."/>
            <person name="Grigoriev I.V."/>
            <person name="Murat C."/>
            <person name="Martin F."/>
            <person name="Albertini E."/>
            <person name="Donnini D."/>
            <person name="Bonito G."/>
        </authorList>
    </citation>
    <scope>NUCLEOTIDE SEQUENCE [LARGE SCALE GENOMIC DNA]</scope>
    <source>
        <strain evidence="2 3">Sb_GMNB300</strain>
    </source>
</reference>
<evidence type="ECO:0000256" key="1">
    <source>
        <dbReference type="SAM" id="SignalP"/>
    </source>
</evidence>
<dbReference type="AlphaFoldDB" id="A0A5J5F7C0"/>
<dbReference type="Proteomes" id="UP000326924">
    <property type="component" value="Unassembled WGS sequence"/>
</dbReference>
<feature type="signal peptide" evidence="1">
    <location>
        <begin position="1"/>
        <end position="29"/>
    </location>
</feature>
<keyword evidence="3" id="KW-1185">Reference proteome</keyword>
<accession>A0A5J5F7C0</accession>
<evidence type="ECO:0008006" key="4">
    <source>
        <dbReference type="Google" id="ProtNLM"/>
    </source>
</evidence>
<feature type="non-terminal residue" evidence="2">
    <location>
        <position position="76"/>
    </location>
</feature>
<dbReference type="InParanoid" id="A0A5J5F7C0"/>
<keyword evidence="1" id="KW-0732">Signal</keyword>
<protein>
    <recommendedName>
        <fullName evidence="4">Secreted protein</fullName>
    </recommendedName>
</protein>
<sequence>MRRLRLLCCMQGSCTKLKALWMMVMCCDSQLCPSLYPPTCAEWLCSTRLGHNLCNTAIFTIGVSSPASFQSKQVIS</sequence>
<evidence type="ECO:0000313" key="3">
    <source>
        <dbReference type="Proteomes" id="UP000326924"/>
    </source>
</evidence>
<comment type="caution">
    <text evidence="2">The sequence shown here is derived from an EMBL/GenBank/DDBJ whole genome shotgun (WGS) entry which is preliminary data.</text>
</comment>
<evidence type="ECO:0000313" key="2">
    <source>
        <dbReference type="EMBL" id="KAA8912317.1"/>
    </source>
</evidence>
<feature type="chain" id="PRO_5023878473" description="Secreted protein" evidence="1">
    <location>
        <begin position="30"/>
        <end position="76"/>
    </location>
</feature>